<protein>
    <recommendedName>
        <fullName evidence="4">Lipoprotein</fullName>
    </recommendedName>
</protein>
<gene>
    <name evidence="2" type="ORF">Q619_VDC00600G0067</name>
</gene>
<feature type="signal peptide" evidence="1">
    <location>
        <begin position="1"/>
        <end position="28"/>
    </location>
</feature>
<evidence type="ECO:0000313" key="3">
    <source>
        <dbReference type="Proteomes" id="UP000018855"/>
    </source>
</evidence>
<proteinExistence type="predicted"/>
<dbReference type="Proteomes" id="UP000018855">
    <property type="component" value="Unassembled WGS sequence"/>
</dbReference>
<evidence type="ECO:0008006" key="4">
    <source>
        <dbReference type="Google" id="ProtNLM"/>
    </source>
</evidence>
<comment type="caution">
    <text evidence="2">The sequence shown here is derived from an EMBL/GenBank/DDBJ whole genome shotgun (WGS) entry which is preliminary data.</text>
</comment>
<name>W1UTH6_9FIRM</name>
<dbReference type="EMBL" id="AZMJ01000600">
    <property type="protein sequence ID" value="ETI97071.1"/>
    <property type="molecule type" value="Genomic_DNA"/>
</dbReference>
<keyword evidence="1" id="KW-0732">Signal</keyword>
<evidence type="ECO:0000256" key="1">
    <source>
        <dbReference type="SAM" id="SignalP"/>
    </source>
</evidence>
<accession>W1UTH6</accession>
<dbReference type="AlphaFoldDB" id="W1UTH6"/>
<dbReference type="PATRIC" id="fig|1403949.3.peg.1898"/>
<reference evidence="2 3" key="1">
    <citation type="submission" date="2013-12" db="EMBL/GenBank/DDBJ databases">
        <title>A Varibaculum cambriense genome reconstructed from a premature infant gut community with otherwise low bacterial novelty that shifts toward anaerobic metabolism during the third week of life.</title>
        <authorList>
            <person name="Brown C.T."/>
            <person name="Sharon I."/>
            <person name="Thomas B.C."/>
            <person name="Castelle C.J."/>
            <person name="Morowitz M.J."/>
            <person name="Banfield J.F."/>
        </authorList>
    </citation>
    <scope>NUCLEOTIDE SEQUENCE [LARGE SCALE GENOMIC DNA]</scope>
    <source>
        <strain evidence="3">DORA_11</strain>
    </source>
</reference>
<organism evidence="2 3">
    <name type="scientific">Veillonella dispar DORA_11</name>
    <dbReference type="NCBI Taxonomy" id="1403949"/>
    <lineage>
        <taxon>Bacteria</taxon>
        <taxon>Bacillati</taxon>
        <taxon>Bacillota</taxon>
        <taxon>Negativicutes</taxon>
        <taxon>Veillonellales</taxon>
        <taxon>Veillonellaceae</taxon>
        <taxon>Veillonella</taxon>
    </lineage>
</organism>
<sequence>MNQGGEIKMRKFLLMLLAICIATFSCQARTSELVGKGEGYGPYNGWVVADMSMNDGVVSEVAAYSMHTFKDYGLVPVAYCSSGGSHLGTYYLFYVNPYHDTLIIGREAGVASHVNPFVAESKPFDKTGEFIRYTDMQSNQDLYRKIIDVAKTEFSKYQQMTK</sequence>
<feature type="chain" id="PRO_5039404382" description="Lipoprotein" evidence="1">
    <location>
        <begin position="29"/>
        <end position="162"/>
    </location>
</feature>
<evidence type="ECO:0000313" key="2">
    <source>
        <dbReference type="EMBL" id="ETI97071.1"/>
    </source>
</evidence>